<dbReference type="GO" id="GO:0015631">
    <property type="term" value="F:tubulin binding"/>
    <property type="evidence" value="ECO:0007669"/>
    <property type="project" value="TreeGrafter"/>
</dbReference>
<comment type="caution">
    <text evidence="7">The sequence shown here is derived from an EMBL/GenBank/DDBJ whole genome shotgun (WGS) entry which is preliminary data.</text>
</comment>
<feature type="compositionally biased region" description="Polar residues" evidence="6">
    <location>
        <begin position="11"/>
        <end position="27"/>
    </location>
</feature>
<evidence type="ECO:0000256" key="6">
    <source>
        <dbReference type="SAM" id="MobiDB-lite"/>
    </source>
</evidence>
<sequence length="848" mass="96437">MPSPPNDGDDQGTSPMNRPPTLSNQNGVKRKVHTKKKKKGFITANVIGTKYEIVRIVIEEMTFHKARDDDETANLIWNDSAVQHEKIAELRNYQRINHFPGMGEICRKDCLARNMAKMIKSQPQEYSFIPKTWIFPAECTQFQNYVKELKRKRKQKTFIVKPANGAMGHGISLIRNCEKLPVQDHFIVQEYLDKPFLMEGYKFDLRFYILVTSCDPLRVFLYNDGLVRMGTEKYHTPNESNLNQLYMHLTNYSVNKHNENFERDETVDKGSKRSIGWFTEFLRINDYDVAKFWGDVSELVVKTLIVAEPHVLHAYRMCRPGQPPGSASVCFEVLGFDIILDRKLKPWLLEINRAPSFGTDQKIDYDVKKGALLNALKLLNIRASDKRRNLAQQKAEAQRRLYGQGSMRKLTAGSSEWEKQRHLLEQRKTGPSPQAGLQGRARKAAPGELQEEDILDLLEQCELDDEKLMGKTSKQKGPKVLSSMPESSPTPRGHRDPEDSSASCSDSSSGSDADGEDESSSITQEKLNRPERSSRVHWKPAPKPTRGPSSSPNLSGLIRRSMSCPRSISSLTAQSPTNETRRPKTATHMANASPAATQTAATMTQMTPIRPHTAWRSQSLSRNSSANRGETPLSKEQEAELMQQTLAALGEMRIRYPGKSEEEAEAVLDEILNNWKYHKPKVASYWLVKLDATKQRKVLDIVRTNIRSVLQRIWSEPDVESLRLFRLFNRVFNRLLWSHGQGLWNCLSSSGRSSWESVFSKSSEVVTAQELRCCQRVVQLCRDCLLVVYKFVADSRGSLSGLSPDWDDTRYLLPVTSQFIIKWPSSSFGRSTSSTRPRSVFTARMGHF</sequence>
<keyword evidence="4" id="KW-0547">Nucleotide-binding</keyword>
<dbReference type="GO" id="GO:0000226">
    <property type="term" value="P:microtubule cytoskeleton organization"/>
    <property type="evidence" value="ECO:0007669"/>
    <property type="project" value="TreeGrafter"/>
</dbReference>
<dbReference type="GO" id="GO:0005524">
    <property type="term" value="F:ATP binding"/>
    <property type="evidence" value="ECO:0007669"/>
    <property type="project" value="UniProtKB-KW"/>
</dbReference>
<reference evidence="7 8" key="1">
    <citation type="submission" date="2018-03" db="EMBL/GenBank/DDBJ databases">
        <title>Draft genome sequence of Rohu Carp (Labeo rohita).</title>
        <authorList>
            <person name="Das P."/>
            <person name="Kushwaha B."/>
            <person name="Joshi C.G."/>
            <person name="Kumar D."/>
            <person name="Nagpure N.S."/>
            <person name="Sahoo L."/>
            <person name="Das S.P."/>
            <person name="Bit A."/>
            <person name="Patnaik S."/>
            <person name="Meher P.K."/>
            <person name="Jayasankar P."/>
            <person name="Koringa P.G."/>
            <person name="Patel N.V."/>
            <person name="Hinsu A.T."/>
            <person name="Kumar R."/>
            <person name="Pandey M."/>
            <person name="Agarwal S."/>
            <person name="Srivastava S."/>
            <person name="Singh M."/>
            <person name="Iquebal M.A."/>
            <person name="Jaiswal S."/>
            <person name="Angadi U.B."/>
            <person name="Kumar N."/>
            <person name="Raza M."/>
            <person name="Shah T.M."/>
            <person name="Rai A."/>
            <person name="Jena J.K."/>
        </authorList>
    </citation>
    <scope>NUCLEOTIDE SEQUENCE [LARGE SCALE GENOMIC DNA]</scope>
    <source>
        <strain evidence="7">DASCIFA01</strain>
        <tissue evidence="7">Testis</tissue>
    </source>
</reference>
<evidence type="ECO:0000256" key="3">
    <source>
        <dbReference type="ARBA" id="ARBA00022701"/>
    </source>
</evidence>
<keyword evidence="8" id="KW-1185">Reference proteome</keyword>
<feature type="region of interest" description="Disordered" evidence="6">
    <location>
        <begin position="612"/>
        <end position="637"/>
    </location>
</feature>
<feature type="compositionally biased region" description="Basic and acidic residues" evidence="6">
    <location>
        <begin position="416"/>
        <end position="428"/>
    </location>
</feature>
<evidence type="ECO:0000256" key="5">
    <source>
        <dbReference type="ARBA" id="ARBA00022840"/>
    </source>
</evidence>
<dbReference type="AlphaFoldDB" id="A0A498LQ61"/>
<dbReference type="PANTHER" id="PTHR12241:SF147">
    <property type="entry name" value="TUBULIN POLYGLUTAMYLASE TTLL7"/>
    <property type="match status" value="1"/>
</dbReference>
<feature type="region of interest" description="Disordered" evidence="6">
    <location>
        <begin position="397"/>
        <end position="449"/>
    </location>
</feature>
<comment type="similarity">
    <text evidence="1">Belongs to the tubulin--tyrosine ligase family.</text>
</comment>
<dbReference type="PROSITE" id="PS51221">
    <property type="entry name" value="TTL"/>
    <property type="match status" value="1"/>
</dbReference>
<feature type="compositionally biased region" description="Low complexity" evidence="6">
    <location>
        <begin position="500"/>
        <end position="512"/>
    </location>
</feature>
<proteinExistence type="inferred from homology"/>
<feature type="region of interest" description="Disordered" evidence="6">
    <location>
        <begin position="470"/>
        <end position="598"/>
    </location>
</feature>
<name>A0A498LQ61_LABRO</name>
<keyword evidence="3" id="KW-0493">Microtubule</keyword>
<protein>
    <submittedName>
        <fullName evidence="7">Tubulin polyglutamylase TTLL7</fullName>
    </submittedName>
</protein>
<organism evidence="7 8">
    <name type="scientific">Labeo rohita</name>
    <name type="common">Indian major carp</name>
    <name type="synonym">Cyprinus rohita</name>
    <dbReference type="NCBI Taxonomy" id="84645"/>
    <lineage>
        <taxon>Eukaryota</taxon>
        <taxon>Metazoa</taxon>
        <taxon>Chordata</taxon>
        <taxon>Craniata</taxon>
        <taxon>Vertebrata</taxon>
        <taxon>Euteleostomi</taxon>
        <taxon>Actinopterygii</taxon>
        <taxon>Neopterygii</taxon>
        <taxon>Teleostei</taxon>
        <taxon>Ostariophysi</taxon>
        <taxon>Cypriniformes</taxon>
        <taxon>Cyprinidae</taxon>
        <taxon>Labeoninae</taxon>
        <taxon>Labeonini</taxon>
        <taxon>Labeo</taxon>
    </lineage>
</organism>
<feature type="region of interest" description="Disordered" evidence="6">
    <location>
        <begin position="1"/>
        <end position="36"/>
    </location>
</feature>
<gene>
    <name evidence="7" type="ORF">ROHU_031483</name>
</gene>
<keyword evidence="2" id="KW-0436">Ligase</keyword>
<dbReference type="Pfam" id="PF03133">
    <property type="entry name" value="TTL"/>
    <property type="match status" value="1"/>
</dbReference>
<evidence type="ECO:0000313" key="7">
    <source>
        <dbReference type="EMBL" id="RXN09246.1"/>
    </source>
</evidence>
<feature type="compositionally biased region" description="Polar residues" evidence="6">
    <location>
        <begin position="564"/>
        <end position="578"/>
    </location>
</feature>
<dbReference type="Proteomes" id="UP000290572">
    <property type="component" value="Unassembled WGS sequence"/>
</dbReference>
<accession>A0A498LQ61</accession>
<dbReference type="GO" id="GO:0005874">
    <property type="term" value="C:microtubule"/>
    <property type="evidence" value="ECO:0007669"/>
    <property type="project" value="UniProtKB-KW"/>
</dbReference>
<dbReference type="Gene3D" id="3.30.470.20">
    <property type="entry name" value="ATP-grasp fold, B domain"/>
    <property type="match status" value="1"/>
</dbReference>
<evidence type="ECO:0000256" key="4">
    <source>
        <dbReference type="ARBA" id="ARBA00022741"/>
    </source>
</evidence>
<evidence type="ECO:0000256" key="2">
    <source>
        <dbReference type="ARBA" id="ARBA00022598"/>
    </source>
</evidence>
<dbReference type="InterPro" id="IPR004344">
    <property type="entry name" value="TTL/TTLL_fam"/>
</dbReference>
<dbReference type="GO" id="GO:0070740">
    <property type="term" value="F:tubulin-glutamic acid ligase activity"/>
    <property type="evidence" value="ECO:0007669"/>
    <property type="project" value="TreeGrafter"/>
</dbReference>
<evidence type="ECO:0000256" key="1">
    <source>
        <dbReference type="ARBA" id="ARBA00006820"/>
    </source>
</evidence>
<dbReference type="EMBL" id="QBIY01013288">
    <property type="protein sequence ID" value="RXN09246.1"/>
    <property type="molecule type" value="Genomic_DNA"/>
</dbReference>
<dbReference type="FunFam" id="3.30.470.20:FF:000009">
    <property type="entry name" value="tubulin polyglutamylase TTLL5 isoform X1"/>
    <property type="match status" value="1"/>
</dbReference>
<evidence type="ECO:0000313" key="8">
    <source>
        <dbReference type="Proteomes" id="UP000290572"/>
    </source>
</evidence>
<keyword evidence="5" id="KW-0067">ATP-binding</keyword>
<feature type="compositionally biased region" description="Polar residues" evidence="6">
    <location>
        <begin position="615"/>
        <end position="628"/>
    </location>
</feature>
<dbReference type="SUPFAM" id="SSF56059">
    <property type="entry name" value="Glutathione synthetase ATP-binding domain-like"/>
    <property type="match status" value="1"/>
</dbReference>
<dbReference type="GO" id="GO:0036064">
    <property type="term" value="C:ciliary basal body"/>
    <property type="evidence" value="ECO:0007669"/>
    <property type="project" value="TreeGrafter"/>
</dbReference>
<dbReference type="PANTHER" id="PTHR12241">
    <property type="entry name" value="TUBULIN POLYGLUTAMYLASE"/>
    <property type="match status" value="1"/>
</dbReference>